<dbReference type="EMBL" id="CP118108">
    <property type="protein sequence ID" value="WDI04156.1"/>
    <property type="molecule type" value="Genomic_DNA"/>
</dbReference>
<organism evidence="2 4">
    <name type="scientific">Paenibacillus urinalis</name>
    <dbReference type="NCBI Taxonomy" id="521520"/>
    <lineage>
        <taxon>Bacteria</taxon>
        <taxon>Bacillati</taxon>
        <taxon>Bacillota</taxon>
        <taxon>Bacilli</taxon>
        <taxon>Bacillales</taxon>
        <taxon>Paenibacillaceae</taxon>
        <taxon>Paenibacillus</taxon>
    </lineage>
</organism>
<evidence type="ECO:0000313" key="2">
    <source>
        <dbReference type="EMBL" id="WDH84473.1"/>
    </source>
</evidence>
<feature type="signal peptide" evidence="1">
    <location>
        <begin position="1"/>
        <end position="27"/>
    </location>
</feature>
<reference evidence="2 5" key="1">
    <citation type="submission" date="2023-02" db="EMBL/GenBank/DDBJ databases">
        <title>Pathogen: clinical or host-associated sample.</title>
        <authorList>
            <person name="Hergert J."/>
            <person name="Casey R."/>
            <person name="Wagner J."/>
            <person name="Young E.L."/>
            <person name="Oakeson K.F."/>
        </authorList>
    </citation>
    <scope>NUCLEOTIDE SEQUENCE</scope>
    <source>
        <strain evidence="3 5">2022CK-00829</strain>
        <strain evidence="2">2022CK-00830</strain>
    </source>
</reference>
<dbReference type="Proteomes" id="UP001221519">
    <property type="component" value="Chromosome"/>
</dbReference>
<dbReference type="Gene3D" id="2.40.50.140">
    <property type="entry name" value="Nucleic acid-binding proteins"/>
    <property type="match status" value="1"/>
</dbReference>
<sequence length="132" mass="14406">MKKLTVILILLAQILSGCSLNEGPSNAGNDAGSTKEQAGNHPNENFITGYIIDKEKERLLVVEGLDELEFDINQQSVEEILKIADPNAIWITIDDDRVNDFSIGEKVRVIIDGGVNTSFPAQAAAKQIELVE</sequence>
<protein>
    <submittedName>
        <fullName evidence="2">YobA family protein</fullName>
    </submittedName>
</protein>
<feature type="chain" id="PRO_5043343229" evidence="1">
    <location>
        <begin position="28"/>
        <end position="132"/>
    </location>
</feature>
<dbReference type="EMBL" id="CP118101">
    <property type="protein sequence ID" value="WDH84473.1"/>
    <property type="molecule type" value="Genomic_DNA"/>
</dbReference>
<keyword evidence="1" id="KW-0732">Signal</keyword>
<keyword evidence="5" id="KW-1185">Reference proteome</keyword>
<proteinExistence type="predicted"/>
<evidence type="ECO:0000313" key="5">
    <source>
        <dbReference type="Proteomes" id="UP001221519"/>
    </source>
</evidence>
<accession>A0AAX3N5I9</accession>
<dbReference type="Pfam" id="PF11518">
    <property type="entry name" value="DUF3221"/>
    <property type="match status" value="1"/>
</dbReference>
<dbReference type="RefSeq" id="WP_047909734.1">
    <property type="nucleotide sequence ID" value="NZ_CP118101.1"/>
</dbReference>
<dbReference type="InterPro" id="IPR012340">
    <property type="entry name" value="NA-bd_OB-fold"/>
</dbReference>
<dbReference type="InterPro" id="IPR021598">
    <property type="entry name" value="DUF3221"/>
</dbReference>
<evidence type="ECO:0000313" key="4">
    <source>
        <dbReference type="Proteomes" id="UP001220962"/>
    </source>
</evidence>
<name>A0AAX3N5I9_9BACL</name>
<dbReference type="Proteomes" id="UP001220962">
    <property type="component" value="Chromosome"/>
</dbReference>
<dbReference type="AlphaFoldDB" id="A0AAX3N5I9"/>
<gene>
    <name evidence="2" type="ORF">PUW23_09785</name>
    <name evidence="3" type="ORF">PUW25_09475</name>
</gene>
<evidence type="ECO:0000256" key="1">
    <source>
        <dbReference type="SAM" id="SignalP"/>
    </source>
</evidence>
<evidence type="ECO:0000313" key="3">
    <source>
        <dbReference type="EMBL" id="WDI04156.1"/>
    </source>
</evidence>
<dbReference type="PROSITE" id="PS51257">
    <property type="entry name" value="PROKAR_LIPOPROTEIN"/>
    <property type="match status" value="1"/>
</dbReference>